<dbReference type="EMBL" id="SMTF01000003">
    <property type="protein sequence ID" value="TDK26066.1"/>
    <property type="molecule type" value="Genomic_DNA"/>
</dbReference>
<keyword evidence="7 15" id="KW-0808">Transferase</keyword>
<dbReference type="UniPathway" id="UPA00958"/>
<dbReference type="RefSeq" id="WP_133321098.1">
    <property type="nucleotide sequence ID" value="NZ_SMTF01000003.1"/>
</dbReference>
<evidence type="ECO:0000256" key="15">
    <source>
        <dbReference type="HAMAP-Rule" id="MF_00521"/>
    </source>
</evidence>
<dbReference type="HAMAP" id="MF_00521">
    <property type="entry name" value="KDO_kinase"/>
    <property type="match status" value="1"/>
</dbReference>
<evidence type="ECO:0000256" key="12">
    <source>
        <dbReference type="ARBA" id="ARBA00023136"/>
    </source>
</evidence>
<evidence type="ECO:0000256" key="5">
    <source>
        <dbReference type="ARBA" id="ARBA00022475"/>
    </source>
</evidence>
<evidence type="ECO:0000256" key="6">
    <source>
        <dbReference type="ARBA" id="ARBA00022519"/>
    </source>
</evidence>
<keyword evidence="12 15" id="KW-0472">Membrane</keyword>
<keyword evidence="11 15" id="KW-0448">Lipopolysaccharide biosynthesis</keyword>
<dbReference type="Gene3D" id="1.10.510.10">
    <property type="entry name" value="Transferase(Phosphotransferase) domain 1"/>
    <property type="match status" value="1"/>
</dbReference>
<comment type="subcellular location">
    <subcellularLocation>
        <location evidence="1 15">Cell inner membrane</location>
        <topology evidence="1 15">Peripheral membrane protein</topology>
        <orientation evidence="1 15">Cytoplasmic side</orientation>
    </subcellularLocation>
</comment>
<accession>A0A4R5TXY0</accession>
<feature type="active site" evidence="15">
    <location>
        <position position="178"/>
    </location>
</feature>
<dbReference type="Pfam" id="PF06293">
    <property type="entry name" value="Kdo"/>
    <property type="match status" value="1"/>
</dbReference>
<evidence type="ECO:0000256" key="14">
    <source>
        <dbReference type="ARBA" id="ARBA00034417"/>
    </source>
</evidence>
<dbReference type="NCBIfam" id="NF002475">
    <property type="entry name" value="PRK01723.1"/>
    <property type="match status" value="1"/>
</dbReference>
<dbReference type="InterPro" id="IPR011009">
    <property type="entry name" value="Kinase-like_dom_sf"/>
</dbReference>
<dbReference type="Proteomes" id="UP000294796">
    <property type="component" value="Unassembled WGS sequence"/>
</dbReference>
<evidence type="ECO:0000256" key="10">
    <source>
        <dbReference type="ARBA" id="ARBA00022840"/>
    </source>
</evidence>
<keyword evidence="6 15" id="KW-0997">Cell inner membrane</keyword>
<evidence type="ECO:0000256" key="8">
    <source>
        <dbReference type="ARBA" id="ARBA00022741"/>
    </source>
</evidence>
<name>A0A4R5TXY0_9GAMM</name>
<evidence type="ECO:0000256" key="3">
    <source>
        <dbReference type="ARBA" id="ARBA00010327"/>
    </source>
</evidence>
<keyword evidence="5 15" id="KW-1003">Cell membrane</keyword>
<comment type="catalytic activity">
    <reaction evidence="14 15">
        <text>an alpha-Kdo-(2-&gt;6)-lipid IVA + ATP = a 4-O-phospho-alpha-Kdo-(2-&gt;6)-lipid IVA + ADP + H(+)</text>
        <dbReference type="Rhea" id="RHEA:74271"/>
        <dbReference type="ChEBI" id="CHEBI:15378"/>
        <dbReference type="ChEBI" id="CHEBI:30616"/>
        <dbReference type="ChEBI" id="CHEBI:176428"/>
        <dbReference type="ChEBI" id="CHEBI:193140"/>
        <dbReference type="ChEBI" id="CHEBI:456216"/>
        <dbReference type="EC" id="2.7.1.166"/>
    </reaction>
</comment>
<evidence type="ECO:0000256" key="4">
    <source>
        <dbReference type="ARBA" id="ARBA00011988"/>
    </source>
</evidence>
<comment type="function">
    <text evidence="15">Catalyzes the ATP-dependent phosphorylation of the 3-deoxy-D-manno-octulosonic acid (Kdo) residue in Kdo-lipid IV(A) at the 4-OH position.</text>
</comment>
<keyword evidence="17" id="KW-1185">Reference proteome</keyword>
<organism evidence="16 17">
    <name type="scientific">Luteimonas aestuarii</name>
    <dbReference type="NCBI Taxonomy" id="453837"/>
    <lineage>
        <taxon>Bacteria</taxon>
        <taxon>Pseudomonadati</taxon>
        <taxon>Pseudomonadota</taxon>
        <taxon>Gammaproteobacteria</taxon>
        <taxon>Lysobacterales</taxon>
        <taxon>Lysobacteraceae</taxon>
        <taxon>Luteimonas</taxon>
    </lineage>
</organism>
<dbReference type="GO" id="GO:0005524">
    <property type="term" value="F:ATP binding"/>
    <property type="evidence" value="ECO:0007669"/>
    <property type="project" value="UniProtKB-UniRule"/>
</dbReference>
<dbReference type="SUPFAM" id="SSF56112">
    <property type="entry name" value="Protein kinase-like (PK-like)"/>
    <property type="match status" value="1"/>
</dbReference>
<dbReference type="GO" id="GO:0005886">
    <property type="term" value="C:plasma membrane"/>
    <property type="evidence" value="ECO:0007669"/>
    <property type="project" value="UniProtKB-SubCell"/>
</dbReference>
<keyword evidence="8 15" id="KW-0547">Nucleotide-binding</keyword>
<evidence type="ECO:0000256" key="7">
    <source>
        <dbReference type="ARBA" id="ARBA00022679"/>
    </source>
</evidence>
<gene>
    <name evidence="15" type="primary">kdkA</name>
    <name evidence="16" type="ORF">E2F46_05555</name>
</gene>
<evidence type="ECO:0000313" key="17">
    <source>
        <dbReference type="Proteomes" id="UP000294796"/>
    </source>
</evidence>
<evidence type="ECO:0000313" key="16">
    <source>
        <dbReference type="EMBL" id="TDK26066.1"/>
    </source>
</evidence>
<comment type="similarity">
    <text evidence="3 15">Belongs to the protein kinase superfamily. KdkA/RfaP family.</text>
</comment>
<evidence type="ECO:0000256" key="11">
    <source>
        <dbReference type="ARBA" id="ARBA00022985"/>
    </source>
</evidence>
<dbReference type="GO" id="GO:0016773">
    <property type="term" value="F:phosphotransferase activity, alcohol group as acceptor"/>
    <property type="evidence" value="ECO:0007669"/>
    <property type="project" value="UniProtKB-UniRule"/>
</dbReference>
<keyword evidence="10 15" id="KW-0067">ATP-binding</keyword>
<comment type="caution">
    <text evidence="16">The sequence shown here is derived from an EMBL/GenBank/DDBJ whole genome shotgun (WGS) entry which is preliminary data.</text>
</comment>
<evidence type="ECO:0000256" key="13">
    <source>
        <dbReference type="ARBA" id="ARBA00029511"/>
    </source>
</evidence>
<sequence>MAVFDATESLTPFHDERGSGEYGALLFDATQLRQADPRWFDPREWGDRATQVGGSGRGGAWFIEASHGPCVLRQYLRGGLAAKLSRDRYLWRGANRTRSFEEFRLLRELLRRKLPVPQPVAACYLRSRFTYRAWIIIERLAGVRSFSELAATEGSEAPWEQTGRLVAKFHREGLDHADLNATNILFDDTGKGWLIDFDRGRMHIPETRWRMRNLARLQRSLHKHPGGRSAGQIDADFARLRGAYDARWAKGN</sequence>
<reference evidence="16 17" key="1">
    <citation type="submission" date="2019-03" db="EMBL/GenBank/DDBJ databases">
        <title>Luteimonas zhaokaii sp.nov., isolated from the rectal contents of Plateau pika in Yushu, Qinghai Province, China.</title>
        <authorList>
            <person name="Zhang G."/>
        </authorList>
    </citation>
    <scope>NUCLEOTIDE SEQUENCE [LARGE SCALE GENOMIC DNA]</scope>
    <source>
        <strain evidence="16 17">B9</strain>
    </source>
</reference>
<dbReference type="OrthoDB" id="6854449at2"/>
<evidence type="ECO:0000256" key="1">
    <source>
        <dbReference type="ARBA" id="ARBA00004515"/>
    </source>
</evidence>
<dbReference type="GO" id="GO:0016301">
    <property type="term" value="F:kinase activity"/>
    <property type="evidence" value="ECO:0007669"/>
    <property type="project" value="UniProtKB-KW"/>
</dbReference>
<keyword evidence="9 15" id="KW-0418">Kinase</keyword>
<dbReference type="GO" id="GO:0009244">
    <property type="term" value="P:lipopolysaccharide core region biosynthetic process"/>
    <property type="evidence" value="ECO:0007669"/>
    <property type="project" value="UniProtKB-UniRule"/>
</dbReference>
<dbReference type="InterPro" id="IPR022826">
    <property type="entry name" value="KDO_kinase"/>
</dbReference>
<proteinExistence type="inferred from homology"/>
<dbReference type="EC" id="2.7.1.166" evidence="4 15"/>
<comment type="pathway">
    <text evidence="2 15">Bacterial outer membrane biogenesis; LPS core biosynthesis.</text>
</comment>
<dbReference type="AlphaFoldDB" id="A0A4R5TXY0"/>
<evidence type="ECO:0000256" key="2">
    <source>
        <dbReference type="ARBA" id="ARBA00004713"/>
    </source>
</evidence>
<protein>
    <recommendedName>
        <fullName evidence="13 15">3-deoxy-D-manno-octulosonic acid kinase</fullName>
        <shortName evidence="15">Kdo kinase</shortName>
        <ecNumber evidence="4 15">2.7.1.166</ecNumber>
    </recommendedName>
</protein>
<evidence type="ECO:0000256" key="9">
    <source>
        <dbReference type="ARBA" id="ARBA00022777"/>
    </source>
</evidence>